<evidence type="ECO:0000256" key="1">
    <source>
        <dbReference type="ARBA" id="ARBA00023236"/>
    </source>
</evidence>
<organism evidence="4 5">
    <name type="scientific">Sorangium cellulosum</name>
    <name type="common">Polyangium cellulosum</name>
    <dbReference type="NCBI Taxonomy" id="56"/>
    <lineage>
        <taxon>Bacteria</taxon>
        <taxon>Pseudomonadati</taxon>
        <taxon>Myxococcota</taxon>
        <taxon>Polyangia</taxon>
        <taxon>Polyangiales</taxon>
        <taxon>Polyangiaceae</taxon>
        <taxon>Sorangium</taxon>
    </lineage>
</organism>
<dbReference type="PROSITE" id="PS50151">
    <property type="entry name" value="UVR"/>
    <property type="match status" value="1"/>
</dbReference>
<dbReference type="Gene3D" id="4.10.860.10">
    <property type="entry name" value="UVR domain"/>
    <property type="match status" value="1"/>
</dbReference>
<gene>
    <name evidence="4" type="ORF">BE15_41360</name>
</gene>
<keyword evidence="1" id="KW-0227">DNA damage</keyword>
<evidence type="ECO:0008006" key="6">
    <source>
        <dbReference type="Google" id="ProtNLM"/>
    </source>
</evidence>
<dbReference type="Proteomes" id="UP000075260">
    <property type="component" value="Unassembled WGS sequence"/>
</dbReference>
<sequence>MSREALLPARKRPSDEERLSMLRSLVRAGAENRPGVYRMFGEDGSVLYVGKSKRVRTRLLGYFRCEPEEKGARILRATSHVAWEYCPSEFAALLAELRLIRRMRPRFNVAMKRDLERYAFIKVTRGPAPKLHVVRGPARDPGALYYGPFTGAGRVREAVRALSNALGLRDCAEDVPMRFDDQRSLFSLELRAPGCIRYEIKRCLGPCVAGCSSQAYADRVALARAFLEGHSEGPIGRFRDEMEACRERAEFERAAALRDRIQRLTALRGELQRLRFALGSLSFLYTVPGHGGDDRVYLVRRGSVRAEVPAPRADDDHRALARLAADVFGPVEPATAPVPLGEVDEVLLLSSWFQRYPGELARTQPPPGARA</sequence>
<name>A0A150QHS5_SORCE</name>
<proteinExistence type="predicted"/>
<feature type="domain" description="UVR" evidence="2">
    <location>
        <begin position="232"/>
        <end position="267"/>
    </location>
</feature>
<keyword evidence="1" id="KW-0742">SOS response</keyword>
<evidence type="ECO:0000259" key="3">
    <source>
        <dbReference type="PROSITE" id="PS50164"/>
    </source>
</evidence>
<dbReference type="InterPro" id="IPR047296">
    <property type="entry name" value="GIY-YIG_UvrC_Cho"/>
</dbReference>
<dbReference type="InterPro" id="IPR035901">
    <property type="entry name" value="GIY-YIG_endonuc_sf"/>
</dbReference>
<comment type="caution">
    <text evidence="4">The sequence shown here is derived from an EMBL/GenBank/DDBJ whole genome shotgun (WGS) entry which is preliminary data.</text>
</comment>
<dbReference type="InterPro" id="IPR050066">
    <property type="entry name" value="UvrABC_protein_C"/>
</dbReference>
<dbReference type="PANTHER" id="PTHR30562:SF1">
    <property type="entry name" value="UVRABC SYSTEM PROTEIN C"/>
    <property type="match status" value="1"/>
</dbReference>
<dbReference type="EMBL" id="JEMA01000655">
    <property type="protein sequence ID" value="KYF67402.1"/>
    <property type="molecule type" value="Genomic_DNA"/>
</dbReference>
<dbReference type="Pfam" id="PF01541">
    <property type="entry name" value="GIY-YIG"/>
    <property type="match status" value="1"/>
</dbReference>
<feature type="domain" description="GIY-YIG" evidence="3">
    <location>
        <begin position="32"/>
        <end position="109"/>
    </location>
</feature>
<dbReference type="InterPro" id="IPR001943">
    <property type="entry name" value="UVR_dom"/>
</dbReference>
<dbReference type="SUPFAM" id="SSF46600">
    <property type="entry name" value="C-terminal UvrC-binding domain of UvrB"/>
    <property type="match status" value="1"/>
</dbReference>
<reference evidence="4 5" key="1">
    <citation type="submission" date="2014-02" db="EMBL/GenBank/DDBJ databases">
        <title>The small core and large imbalanced accessory genome model reveals a collaborative survival strategy of Sorangium cellulosum strains in nature.</title>
        <authorList>
            <person name="Han K."/>
            <person name="Peng R."/>
            <person name="Blom J."/>
            <person name="Li Y.-Z."/>
        </authorList>
    </citation>
    <scope>NUCLEOTIDE SEQUENCE [LARGE SCALE GENOMIC DNA]</scope>
    <source>
        <strain evidence="4 5">So0008-312</strain>
    </source>
</reference>
<dbReference type="InterPro" id="IPR000305">
    <property type="entry name" value="GIY-YIG_endonuc"/>
</dbReference>
<evidence type="ECO:0000313" key="5">
    <source>
        <dbReference type="Proteomes" id="UP000075260"/>
    </source>
</evidence>
<dbReference type="SUPFAM" id="SSF82771">
    <property type="entry name" value="GIY-YIG endonuclease"/>
    <property type="match status" value="1"/>
</dbReference>
<dbReference type="GO" id="GO:0009432">
    <property type="term" value="P:SOS response"/>
    <property type="evidence" value="ECO:0007669"/>
    <property type="project" value="UniProtKB-KW"/>
</dbReference>
<dbReference type="InterPro" id="IPR036876">
    <property type="entry name" value="UVR_dom_sf"/>
</dbReference>
<dbReference type="CDD" id="cd10434">
    <property type="entry name" value="GIY-YIG_UvrC_Cho"/>
    <property type="match status" value="1"/>
</dbReference>
<dbReference type="PANTHER" id="PTHR30562">
    <property type="entry name" value="UVRC/OXIDOREDUCTASE"/>
    <property type="match status" value="1"/>
</dbReference>
<dbReference type="OrthoDB" id="9803913at2"/>
<dbReference type="PROSITE" id="PS50164">
    <property type="entry name" value="GIY_YIG"/>
    <property type="match status" value="1"/>
</dbReference>
<dbReference type="AlphaFoldDB" id="A0A150QHS5"/>
<evidence type="ECO:0000313" key="4">
    <source>
        <dbReference type="EMBL" id="KYF67402.1"/>
    </source>
</evidence>
<evidence type="ECO:0000259" key="2">
    <source>
        <dbReference type="PROSITE" id="PS50151"/>
    </source>
</evidence>
<dbReference type="RefSeq" id="WP_061609889.1">
    <property type="nucleotide sequence ID" value="NZ_JEMA01000655.1"/>
</dbReference>
<dbReference type="SMART" id="SM00465">
    <property type="entry name" value="GIYc"/>
    <property type="match status" value="1"/>
</dbReference>
<protein>
    <recommendedName>
        <fullName evidence="6">Nuclease</fullName>
    </recommendedName>
</protein>
<dbReference type="GO" id="GO:0009380">
    <property type="term" value="C:excinuclease repair complex"/>
    <property type="evidence" value="ECO:0007669"/>
    <property type="project" value="TreeGrafter"/>
</dbReference>
<dbReference type="Gene3D" id="3.40.1440.10">
    <property type="entry name" value="GIY-YIG endonuclease"/>
    <property type="match status" value="1"/>
</dbReference>
<accession>A0A150QHS5</accession>
<dbReference type="GO" id="GO:0006289">
    <property type="term" value="P:nucleotide-excision repair"/>
    <property type="evidence" value="ECO:0007669"/>
    <property type="project" value="InterPro"/>
</dbReference>